<dbReference type="SUPFAM" id="SSF53822">
    <property type="entry name" value="Periplasmic binding protein-like I"/>
    <property type="match status" value="1"/>
</dbReference>
<dbReference type="PANTHER" id="PTHR30146:SF153">
    <property type="entry name" value="LACTOSE OPERON REPRESSOR"/>
    <property type="match status" value="1"/>
</dbReference>
<keyword evidence="3" id="KW-0804">Transcription</keyword>
<dbReference type="GO" id="GO:0003700">
    <property type="term" value="F:DNA-binding transcription factor activity"/>
    <property type="evidence" value="ECO:0007669"/>
    <property type="project" value="TreeGrafter"/>
</dbReference>
<dbReference type="CDD" id="cd06267">
    <property type="entry name" value="PBP1_LacI_sugar_binding-like"/>
    <property type="match status" value="1"/>
</dbReference>
<name>A0A7Y0ET94_9BIFI</name>
<dbReference type="EMBL" id="JAAIII010000007">
    <property type="protein sequence ID" value="NMM94961.1"/>
    <property type="molecule type" value="Genomic_DNA"/>
</dbReference>
<dbReference type="Proteomes" id="UP000532194">
    <property type="component" value="Unassembled WGS sequence"/>
</dbReference>
<dbReference type="Gene3D" id="3.40.50.2300">
    <property type="match status" value="2"/>
</dbReference>
<dbReference type="PROSITE" id="PS00356">
    <property type="entry name" value="HTH_LACI_1"/>
    <property type="match status" value="1"/>
</dbReference>
<keyword evidence="6" id="KW-1185">Reference proteome</keyword>
<dbReference type="Pfam" id="PF13377">
    <property type="entry name" value="Peripla_BP_3"/>
    <property type="match status" value="1"/>
</dbReference>
<dbReference type="CDD" id="cd01392">
    <property type="entry name" value="HTH_LacI"/>
    <property type="match status" value="1"/>
</dbReference>
<dbReference type="InterPro" id="IPR010982">
    <property type="entry name" value="Lambda_DNA-bd_dom_sf"/>
</dbReference>
<dbReference type="RefSeq" id="WP_169172970.1">
    <property type="nucleotide sequence ID" value="NZ_JAAIII010000007.1"/>
</dbReference>
<feature type="domain" description="HTH lacI-type" evidence="4">
    <location>
        <begin position="3"/>
        <end position="57"/>
    </location>
</feature>
<evidence type="ECO:0000313" key="5">
    <source>
        <dbReference type="EMBL" id="NMM94961.1"/>
    </source>
</evidence>
<organism evidence="5 6">
    <name type="scientific">Bifidobacterium oedipodis</name>
    <dbReference type="NCBI Taxonomy" id="2675322"/>
    <lineage>
        <taxon>Bacteria</taxon>
        <taxon>Bacillati</taxon>
        <taxon>Actinomycetota</taxon>
        <taxon>Actinomycetes</taxon>
        <taxon>Bifidobacteriales</taxon>
        <taxon>Bifidobacteriaceae</taxon>
        <taxon>Bifidobacterium</taxon>
    </lineage>
</organism>
<evidence type="ECO:0000259" key="4">
    <source>
        <dbReference type="PROSITE" id="PS50932"/>
    </source>
</evidence>
<dbReference type="AlphaFoldDB" id="A0A7Y0ET94"/>
<dbReference type="SUPFAM" id="SSF47413">
    <property type="entry name" value="lambda repressor-like DNA-binding domains"/>
    <property type="match status" value="1"/>
</dbReference>
<comment type="caution">
    <text evidence="5">The sequence shown here is derived from an EMBL/GenBank/DDBJ whole genome shotgun (WGS) entry which is preliminary data.</text>
</comment>
<dbReference type="PANTHER" id="PTHR30146">
    <property type="entry name" value="LACI-RELATED TRANSCRIPTIONAL REPRESSOR"/>
    <property type="match status" value="1"/>
</dbReference>
<dbReference type="InterPro" id="IPR046335">
    <property type="entry name" value="LacI/GalR-like_sensor"/>
</dbReference>
<evidence type="ECO:0000256" key="2">
    <source>
        <dbReference type="ARBA" id="ARBA00023125"/>
    </source>
</evidence>
<dbReference type="GO" id="GO:0000976">
    <property type="term" value="F:transcription cis-regulatory region binding"/>
    <property type="evidence" value="ECO:0007669"/>
    <property type="project" value="TreeGrafter"/>
</dbReference>
<evidence type="ECO:0000256" key="1">
    <source>
        <dbReference type="ARBA" id="ARBA00023015"/>
    </source>
</evidence>
<dbReference type="PROSITE" id="PS50932">
    <property type="entry name" value="HTH_LACI_2"/>
    <property type="match status" value="1"/>
</dbReference>
<dbReference type="InterPro" id="IPR028082">
    <property type="entry name" value="Peripla_BP_I"/>
</dbReference>
<dbReference type="Gene3D" id="1.10.260.40">
    <property type="entry name" value="lambda repressor-like DNA-binding domains"/>
    <property type="match status" value="1"/>
</dbReference>
<proteinExistence type="predicted"/>
<reference evidence="5 6" key="1">
    <citation type="submission" date="2020-02" db="EMBL/GenBank/DDBJ databases">
        <title>Characterization of phylogenetic diversity of novel bifidobacterial species isolated in Czech ZOOs.</title>
        <authorList>
            <person name="Lugli G.A."/>
            <person name="Vera N.B."/>
            <person name="Ventura M."/>
        </authorList>
    </citation>
    <scope>NUCLEOTIDE SEQUENCE [LARGE SCALE GENOMIC DNA]</scope>
    <source>
        <strain evidence="5 6">DSM 109957</strain>
    </source>
</reference>
<gene>
    <name evidence="5" type="ORF">G1C95_2149</name>
</gene>
<sequence length="338" mass="36247">MKASIDDVARESGVSKSTVSRALSRPDMVSDATCAKVLAAAERLNFSVSRASGILKSGRSQRIAMLVGSNQIDWFSAKIIEGLNPTFQQAGYDLVVYPVAGQEERATFFDKLPVRGNADAVVVSSFDISPAEIKRLGTAHVPIVGINVASTDEFTASASIDDDAGIRLAVKHLAQQGHRNIVYVQPQVVSTLHFSSYRRITGFTATCAQLGLLGRTVTVPASQGEDDTHVFDAVISDILAADDRPTALCFHQDSMAIPFFFRLGQCGLRIPDDISIVGYDDSTFAAEVGLTTIRQDPRAMAEHVARATLRLIDGGTLSTPHERFAPQLIVRSSTAPAA</sequence>
<dbReference type="Pfam" id="PF00356">
    <property type="entry name" value="LacI"/>
    <property type="match status" value="1"/>
</dbReference>
<evidence type="ECO:0000256" key="3">
    <source>
        <dbReference type="ARBA" id="ARBA00023163"/>
    </source>
</evidence>
<keyword evidence="2" id="KW-0238">DNA-binding</keyword>
<accession>A0A7Y0ET94</accession>
<dbReference type="SMART" id="SM00354">
    <property type="entry name" value="HTH_LACI"/>
    <property type="match status" value="1"/>
</dbReference>
<protein>
    <submittedName>
        <fullName evidence="5">LacI family transcriptional regulator</fullName>
    </submittedName>
</protein>
<evidence type="ECO:0000313" key="6">
    <source>
        <dbReference type="Proteomes" id="UP000532194"/>
    </source>
</evidence>
<dbReference type="InterPro" id="IPR000843">
    <property type="entry name" value="HTH_LacI"/>
</dbReference>
<keyword evidence="1" id="KW-0805">Transcription regulation</keyword>